<gene>
    <name evidence="1" type="ORF">G4D63_07640</name>
</gene>
<evidence type="ECO:0000313" key="2">
    <source>
        <dbReference type="Proteomes" id="UP000481043"/>
    </source>
</evidence>
<protein>
    <recommendedName>
        <fullName evidence="3">Nucleotidyltransferase family protein</fullName>
    </recommendedName>
</protein>
<proteinExistence type="predicted"/>
<sequence length="180" mass="20496">MLKTLSQIGEKLSDKGITWGVGGSLLLNFYNIIDQPNDIDILVDEEDAAELNKIMLSLGHPKEAVTSYPFCTVNFSKYRLNDIDLDVMAGFSIQHAEGIYKITLKGKSIVGYKRIKGVSIPLCSLEDWYILYWLIPDKQEKALHIEKYFKTNGVKYPQLLEEALKQNLPMEVKNRVKSLL</sequence>
<evidence type="ECO:0008006" key="3">
    <source>
        <dbReference type="Google" id="ProtNLM"/>
    </source>
</evidence>
<dbReference type="RefSeq" id="WP_163179056.1">
    <property type="nucleotide sequence ID" value="NZ_JAAIWM010000002.1"/>
</dbReference>
<dbReference type="AlphaFoldDB" id="A0A6M0Q5G2"/>
<dbReference type="Gene3D" id="3.30.460.40">
    <property type="match status" value="1"/>
</dbReference>
<keyword evidence="2" id="KW-1185">Reference proteome</keyword>
<reference evidence="1 2" key="1">
    <citation type="submission" date="2020-02" db="EMBL/GenBank/DDBJ databases">
        <title>Bacillus aquiflavi sp. nov., isolated from yellow water of strong flavor Chinese baijiu in Yibin region of China.</title>
        <authorList>
            <person name="Xie J."/>
        </authorList>
    </citation>
    <scope>NUCLEOTIDE SEQUENCE [LARGE SCALE GENOMIC DNA]</scope>
    <source>
        <strain evidence="1 2">SA4</strain>
    </source>
</reference>
<dbReference type="InterPro" id="IPR043519">
    <property type="entry name" value="NT_sf"/>
</dbReference>
<dbReference type="SUPFAM" id="SSF81301">
    <property type="entry name" value="Nucleotidyltransferase"/>
    <property type="match status" value="1"/>
</dbReference>
<dbReference type="EMBL" id="JAAIWM010000002">
    <property type="protein sequence ID" value="NEY71616.1"/>
    <property type="molecule type" value="Genomic_DNA"/>
</dbReference>
<name>A0A6M0Q5G2_9BACI</name>
<evidence type="ECO:0000313" key="1">
    <source>
        <dbReference type="EMBL" id="NEY71616.1"/>
    </source>
</evidence>
<dbReference type="Proteomes" id="UP000481043">
    <property type="component" value="Unassembled WGS sequence"/>
</dbReference>
<accession>A0A6M0Q5G2</accession>
<comment type="caution">
    <text evidence="1">The sequence shown here is derived from an EMBL/GenBank/DDBJ whole genome shotgun (WGS) entry which is preliminary data.</text>
</comment>
<organism evidence="1 2">
    <name type="scientific">Bacillus mesophilus</name>
    <dbReference type="NCBI Taxonomy" id="1808955"/>
    <lineage>
        <taxon>Bacteria</taxon>
        <taxon>Bacillati</taxon>
        <taxon>Bacillota</taxon>
        <taxon>Bacilli</taxon>
        <taxon>Bacillales</taxon>
        <taxon>Bacillaceae</taxon>
        <taxon>Bacillus</taxon>
    </lineage>
</organism>